<organism evidence="2 3">
    <name type="scientific">Alloalcanivorax venustensis ISO4</name>
    <dbReference type="NCBI Taxonomy" id="1177184"/>
    <lineage>
        <taxon>Bacteria</taxon>
        <taxon>Pseudomonadati</taxon>
        <taxon>Pseudomonadota</taxon>
        <taxon>Gammaproteobacteria</taxon>
        <taxon>Oceanospirillales</taxon>
        <taxon>Alcanivoracaceae</taxon>
        <taxon>Alloalcanivorax</taxon>
    </lineage>
</organism>
<protein>
    <submittedName>
        <fullName evidence="2">Metal-binding protein</fullName>
    </submittedName>
</protein>
<name>A0ABS0ADB8_9GAMM</name>
<reference evidence="2 3" key="1">
    <citation type="submission" date="2012-09" db="EMBL/GenBank/DDBJ databases">
        <title>Genome Sequence of alkane-degrading Bacterium Alcanivorax venustensis ISO4.</title>
        <authorList>
            <person name="Lai Q."/>
            <person name="Shao Z."/>
        </authorList>
    </citation>
    <scope>NUCLEOTIDE SEQUENCE [LARGE SCALE GENOMIC DNA]</scope>
    <source>
        <strain evidence="2 3">ISO4</strain>
    </source>
</reference>
<dbReference type="SUPFAM" id="SSF52833">
    <property type="entry name" value="Thioredoxin-like"/>
    <property type="match status" value="1"/>
</dbReference>
<keyword evidence="1" id="KW-0732">Signal</keyword>
<evidence type="ECO:0000256" key="1">
    <source>
        <dbReference type="SAM" id="SignalP"/>
    </source>
</evidence>
<evidence type="ECO:0000313" key="3">
    <source>
        <dbReference type="Proteomes" id="UP000644441"/>
    </source>
</evidence>
<comment type="caution">
    <text evidence="2">The sequence shown here is derived from an EMBL/GenBank/DDBJ whole genome shotgun (WGS) entry which is preliminary data.</text>
</comment>
<dbReference type="Pfam" id="PF04214">
    <property type="entry name" value="DUF411"/>
    <property type="match status" value="1"/>
</dbReference>
<dbReference type="Proteomes" id="UP000644441">
    <property type="component" value="Unassembled WGS sequence"/>
</dbReference>
<dbReference type="InterPro" id="IPR007332">
    <property type="entry name" value="DUF411"/>
</dbReference>
<dbReference type="InterPro" id="IPR036249">
    <property type="entry name" value="Thioredoxin-like_sf"/>
</dbReference>
<feature type="signal peptide" evidence="1">
    <location>
        <begin position="1"/>
        <end position="19"/>
    </location>
</feature>
<sequence length="146" mass="15798">MKRLLTAAGLLVASSLAVAEAPEAGTLEVYKSPTCGCCEKWADHMRDNGFDVVTHDVQNLQPIKEKAQLRPGLGSCHTAFIDGYAIEGHVPAEDVRRLLEQKPDAHGLTVPAMPVGSPGMEMGDRQDDYQVLLYGEDGVKVFAEHP</sequence>
<gene>
    <name evidence="2" type="ORF">ISO4_00729</name>
</gene>
<dbReference type="GeneID" id="99764989"/>
<keyword evidence="3" id="KW-1185">Reference proteome</keyword>
<dbReference type="RefSeq" id="WP_194855199.1">
    <property type="nucleotide sequence ID" value="NZ_ARXR01000004.1"/>
</dbReference>
<accession>A0ABS0ADB8</accession>
<evidence type="ECO:0000313" key="2">
    <source>
        <dbReference type="EMBL" id="MBF5052127.1"/>
    </source>
</evidence>
<proteinExistence type="predicted"/>
<dbReference type="EMBL" id="ARXR01000004">
    <property type="protein sequence ID" value="MBF5052127.1"/>
    <property type="molecule type" value="Genomic_DNA"/>
</dbReference>
<feature type="chain" id="PRO_5046737573" evidence="1">
    <location>
        <begin position="20"/>
        <end position="146"/>
    </location>
</feature>